<dbReference type="InterPro" id="IPR007452">
    <property type="entry name" value="TamB_C"/>
</dbReference>
<dbReference type="InterPro" id="IPR052894">
    <property type="entry name" value="AsmA-related"/>
</dbReference>
<dbReference type="GO" id="GO:0005886">
    <property type="term" value="C:plasma membrane"/>
    <property type="evidence" value="ECO:0007669"/>
    <property type="project" value="InterPro"/>
</dbReference>
<evidence type="ECO:0000256" key="1">
    <source>
        <dbReference type="ARBA" id="ARBA00004167"/>
    </source>
</evidence>
<evidence type="ECO:0000259" key="6">
    <source>
        <dbReference type="Pfam" id="PF04357"/>
    </source>
</evidence>
<name>A0A1G5D186_9FLAO</name>
<keyword evidence="2 5" id="KW-0812">Transmembrane</keyword>
<gene>
    <name evidence="7" type="ORF">SAMN02927903_00709</name>
</gene>
<dbReference type="PANTHER" id="PTHR30441:SF8">
    <property type="entry name" value="DUF748 DOMAIN-CONTAINING PROTEIN"/>
    <property type="match status" value="1"/>
</dbReference>
<dbReference type="Pfam" id="PF05359">
    <property type="entry name" value="DUF748"/>
    <property type="match status" value="1"/>
</dbReference>
<accession>A0A1G5D186</accession>
<proteinExistence type="predicted"/>
<dbReference type="EMBL" id="FMVF01000003">
    <property type="protein sequence ID" value="SCY08435.1"/>
    <property type="molecule type" value="Genomic_DNA"/>
</dbReference>
<dbReference type="Pfam" id="PF04357">
    <property type="entry name" value="TamB"/>
    <property type="match status" value="2"/>
</dbReference>
<dbReference type="GO" id="GO:0009306">
    <property type="term" value="P:protein secretion"/>
    <property type="evidence" value="ECO:0007669"/>
    <property type="project" value="InterPro"/>
</dbReference>
<dbReference type="Proteomes" id="UP000199354">
    <property type="component" value="Unassembled WGS sequence"/>
</dbReference>
<evidence type="ECO:0000256" key="2">
    <source>
        <dbReference type="ARBA" id="ARBA00022692"/>
    </source>
</evidence>
<dbReference type="InterPro" id="IPR008023">
    <property type="entry name" value="DUF748"/>
</dbReference>
<comment type="subcellular location">
    <subcellularLocation>
        <location evidence="1">Membrane</location>
        <topology evidence="1">Single-pass membrane protein</topology>
    </subcellularLocation>
</comment>
<dbReference type="STRING" id="490189.SAMN02927903_00709"/>
<keyword evidence="4 5" id="KW-0472">Membrane</keyword>
<keyword evidence="8" id="KW-1185">Reference proteome</keyword>
<feature type="transmembrane region" description="Helical" evidence="5">
    <location>
        <begin position="12"/>
        <end position="32"/>
    </location>
</feature>
<dbReference type="OrthoDB" id="9811276at2"/>
<keyword evidence="3 5" id="KW-1133">Transmembrane helix</keyword>
<feature type="domain" description="Translocation and assembly module TamB C-terminal" evidence="6">
    <location>
        <begin position="992"/>
        <end position="1180"/>
    </location>
</feature>
<evidence type="ECO:0000256" key="4">
    <source>
        <dbReference type="ARBA" id="ARBA00023136"/>
    </source>
</evidence>
<dbReference type="GO" id="GO:0090313">
    <property type="term" value="P:regulation of protein targeting to membrane"/>
    <property type="evidence" value="ECO:0007669"/>
    <property type="project" value="TreeGrafter"/>
</dbReference>
<evidence type="ECO:0000313" key="8">
    <source>
        <dbReference type="Proteomes" id="UP000199354"/>
    </source>
</evidence>
<sequence>MEYKKHIKKTAKVLLWVVGTILGLFLLVVLLIQVPAIQNKIKDEAVAYLEEKLKTKVAIGRIEIGLPKKVILENFYFEDQQKDTLLAGEKLAVDISLFKLLGNEVQINSVDLKGITANVKRDKDSVFNFDYIIKAFASEEKKEEEPSEPMKISVKEINLDRIRATFDDKITKNDLSAYIAHFDTEIDAFDLDRLSFDIPKINLDGLDLKLKQGRLVEEAVVTTREVADSLAQQPNLKLKLGTIDLSRIKIGYDNQDTALRTGLQLQKMRIRVNQFDIAKQTIELENLDINQLKGALVVGKYERELAKSVANAKEQPEATPGMPWQVKVNQADLKAISFRYDDQNAAPTPKGIDYKHLDLKNFNLVGEKFVMANEVISGDIYAFTVQEKSGLDVQSLKTEFYYGKKNAHLKKLYLKTPQTLLKDQIAVAYPSVESLSKDIGQLAIDANIEGSRIGFKDILILVPTLADTDPFKRNPNGVMHIDSRVTGKVNNIEIPKLELSGIGNTTLDASGRITGLPDAKNAYFDLTVHNISSTARDIEQFVPKGTIPSSIRLPGQLSLDGNFAGRLDDFMTNLNLKTSFGNAKVKATFDQTRKNAERYKADVDVQNFHVGRLLNNDTIGRVTLKARVDGTGLDPKTATATVKGRVYKAEYNQYTFHDLVLDGNIERGAFVAQATMDDPNLTFDMNTTGDFGDKYPAVKLKLNLDIADLEKLNLHAGPMKIRGTVDADLSTVDLDYLNGEVSLHHIMFANTNGEFALDSINVLATTTAEQSALSLRSQFADADVVGKFQLSKVGQALSHSVAKYYDTSPKVAKAKPTAEQQFDFNLKVKASPLLFRMVPDIKALDSIAIAGGYNSVGDTLHVAGLVPKLTYGENNLSNAVVQVDTRDGALVYSVTVDDISNPSIQLPYTNVSGQVKDNTVAYTIQLKDLKNEERYLIAGILQSVDGQTIIELIPDNFKLNYEPWTIDPANQIRLGNGIYANQFELSKDGSSIKIQSQSEAPDAPLAVDLKDFKIETLTSIIQQDSLLMGGRINGNALLKNLQKTPTFTANLNIDEFRFKTDTIGNIKIDVNNEIANTYDAKVEITGNGNQVNLNGKYFAANQGFDLDLDVQHLEIKSIQGFTAGNLKNSSGHLTGNFKITGNIDDPNVIGQLKFNDGAFTVVPINSNFKLLNDKIVFDDRGIWFEKFSLSDENDNQLFLIGRVDTPNYRDYAFNLNVKADNFRAMNSKEKDNDLYYGELYLDTDLRLRGDMNKPVIGGNLKVNEDTKLTVVLPQSDPSVADREGIVEFIDQDNPFLENIKVNDTIAKTKFKGIDASVNIEIDKSAELNLIIDKGNGDYLNLKGEARLTGGIDPSGKTTLTGRYEFSEGAYQMTFNLIKRKFDIKPGSYILWTGEPTQADVNITAIYKSNTAPIDLVDDQLAGVSDDVRNQYKQRIPFETNLIMKGELLKPEITFDIELEEGNNSVSTLVINTTETKLAQLRQNPSELNKQVFAVLLLNRFIGENPFSSEAGAVTGESMARQSASKILSQQLNNLASDLIAGVELNFDLESTDDYTSGQRQNRTDLNVDLSRKFLDDRLKVTVGSNFGLEGQEQANEQMTNIAGDVSADYQLTKDGRYRVRMYRKNEYQVALQGQVVETGVGFIITMDYNKFRELFQKSDREREIEKDLAAKKAKKQAAKKK</sequence>
<dbReference type="RefSeq" id="WP_091141052.1">
    <property type="nucleotide sequence ID" value="NZ_FMVF01000003.1"/>
</dbReference>
<evidence type="ECO:0000256" key="3">
    <source>
        <dbReference type="ARBA" id="ARBA00022989"/>
    </source>
</evidence>
<organism evidence="7 8">
    <name type="scientific">Flavobacterium caeni</name>
    <dbReference type="NCBI Taxonomy" id="490189"/>
    <lineage>
        <taxon>Bacteria</taxon>
        <taxon>Pseudomonadati</taxon>
        <taxon>Bacteroidota</taxon>
        <taxon>Flavobacteriia</taxon>
        <taxon>Flavobacteriales</taxon>
        <taxon>Flavobacteriaceae</taxon>
        <taxon>Flavobacterium</taxon>
    </lineage>
</organism>
<feature type="domain" description="Translocation and assembly module TamB C-terminal" evidence="6">
    <location>
        <begin position="1189"/>
        <end position="1632"/>
    </location>
</feature>
<evidence type="ECO:0000256" key="5">
    <source>
        <dbReference type="SAM" id="Phobius"/>
    </source>
</evidence>
<protein>
    <recommendedName>
        <fullName evidence="6">Translocation and assembly module TamB C-terminal domain-containing protein</fullName>
    </recommendedName>
</protein>
<dbReference type="PANTHER" id="PTHR30441">
    <property type="entry name" value="DUF748 DOMAIN-CONTAINING PROTEIN"/>
    <property type="match status" value="1"/>
</dbReference>
<reference evidence="7 8" key="1">
    <citation type="submission" date="2016-10" db="EMBL/GenBank/DDBJ databases">
        <authorList>
            <person name="de Groot N.N."/>
        </authorList>
    </citation>
    <scope>NUCLEOTIDE SEQUENCE [LARGE SCALE GENOMIC DNA]</scope>
    <source>
        <strain evidence="7 8">CGMCC 1.7031</strain>
    </source>
</reference>
<evidence type="ECO:0000313" key="7">
    <source>
        <dbReference type="EMBL" id="SCY08435.1"/>
    </source>
</evidence>